<dbReference type="Proteomes" id="UP001239111">
    <property type="component" value="Chromosome 3"/>
</dbReference>
<sequence>MRDKSYILSGPEFTFKLPNDTTVAGLLADQIASHGTKVAQMHQDTGLQLTYDEILDRSRKLAVYLRQNGVKMNDRLAICSENNLGWAIPFCATLFVGGTVCPLNPGYSRKEFLHTTNISKPKFIFASPLTLNAVKSFIKELSWTPQIILLFGHPSVDVPSIGRLIASIPLSSIQNFEITKVNPDEHIVSILCSSGTTGLPKGVMLSDKNYVTILQTMLDQSVGIANKDQVLICLLPFFHAYCFCVLMMGMIAGSQSIVFSQFKEEAFLETIEKYKIQVLTLVPPLVVFLAKHPIVDRYDLSSVKIIWCGAAPLSREVEDAVKKRLNNPEIRQAYGMTETTLGVLKIPENCVKPGSAGKLMPGVKAKVIPVTDSESWSDKTLGPNCEGELCFKGDLIMKGYCGDIKSTSATIDKDGWLHTGDVGYYDKDGFFYIVDRLKELIKYKGFQVPPAELEAILLTHPEVKDAAVVGLPDELAGELPIAFVVKQPNSNISAKDIQKFVEERVSNQKRLRGGVRFIDEIPKNPSGKILRRELRNLLKSKL</sequence>
<organism evidence="1 2">
    <name type="scientific">Eretmocerus hayati</name>
    <dbReference type="NCBI Taxonomy" id="131215"/>
    <lineage>
        <taxon>Eukaryota</taxon>
        <taxon>Metazoa</taxon>
        <taxon>Ecdysozoa</taxon>
        <taxon>Arthropoda</taxon>
        <taxon>Hexapoda</taxon>
        <taxon>Insecta</taxon>
        <taxon>Pterygota</taxon>
        <taxon>Neoptera</taxon>
        <taxon>Endopterygota</taxon>
        <taxon>Hymenoptera</taxon>
        <taxon>Apocrita</taxon>
        <taxon>Proctotrupomorpha</taxon>
        <taxon>Chalcidoidea</taxon>
        <taxon>Aphelinidae</taxon>
        <taxon>Aphelininae</taxon>
        <taxon>Eretmocerus</taxon>
    </lineage>
</organism>
<reference evidence="1" key="1">
    <citation type="submission" date="2023-04" db="EMBL/GenBank/DDBJ databases">
        <title>A chromosome-level genome assembly of the parasitoid wasp Eretmocerus hayati.</title>
        <authorList>
            <person name="Zhong Y."/>
            <person name="Liu S."/>
            <person name="Liu Y."/>
        </authorList>
    </citation>
    <scope>NUCLEOTIDE SEQUENCE</scope>
    <source>
        <strain evidence="1">ZJU_SS_LIU_2023</strain>
    </source>
</reference>
<keyword evidence="2" id="KW-1185">Reference proteome</keyword>
<gene>
    <name evidence="1" type="ORF">QAD02_005590</name>
</gene>
<accession>A0ACC2NTY0</accession>
<evidence type="ECO:0000313" key="2">
    <source>
        <dbReference type="Proteomes" id="UP001239111"/>
    </source>
</evidence>
<evidence type="ECO:0000313" key="1">
    <source>
        <dbReference type="EMBL" id="KAJ8674328.1"/>
    </source>
</evidence>
<protein>
    <submittedName>
        <fullName evidence="1">Uncharacterized protein</fullName>
    </submittedName>
</protein>
<proteinExistence type="predicted"/>
<name>A0ACC2NTY0_9HYME</name>
<dbReference type="EMBL" id="CM056743">
    <property type="protein sequence ID" value="KAJ8674328.1"/>
    <property type="molecule type" value="Genomic_DNA"/>
</dbReference>
<comment type="caution">
    <text evidence="1">The sequence shown here is derived from an EMBL/GenBank/DDBJ whole genome shotgun (WGS) entry which is preliminary data.</text>
</comment>